<dbReference type="PIRSF" id="PIRSF000535">
    <property type="entry name" value="1PFK/6PFK/LacC"/>
    <property type="match status" value="1"/>
</dbReference>
<dbReference type="NCBIfam" id="NF007068">
    <property type="entry name" value="PRK09513.1"/>
    <property type="match status" value="1"/>
</dbReference>
<evidence type="ECO:0000256" key="6">
    <source>
        <dbReference type="ARBA" id="ARBA00047745"/>
    </source>
</evidence>
<dbReference type="EMBL" id="LR217703">
    <property type="protein sequence ID" value="VFP79828.1"/>
    <property type="molecule type" value="Genomic_DNA"/>
</dbReference>
<evidence type="ECO:0000256" key="2">
    <source>
        <dbReference type="ARBA" id="ARBA00022679"/>
    </source>
</evidence>
<name>A0A451D2G1_9GAMM</name>
<dbReference type="SUPFAM" id="SSF53613">
    <property type="entry name" value="Ribokinase-like"/>
    <property type="match status" value="1"/>
</dbReference>
<dbReference type="Gene3D" id="3.40.1190.20">
    <property type="match status" value="1"/>
</dbReference>
<feature type="domain" description="Carbohydrate kinase PfkB" evidence="9">
    <location>
        <begin position="14"/>
        <end position="293"/>
    </location>
</feature>
<keyword evidence="2 7" id="KW-0808">Transferase</keyword>
<dbReference type="GO" id="GO:0044281">
    <property type="term" value="P:small molecule metabolic process"/>
    <property type="evidence" value="ECO:0007669"/>
    <property type="project" value="UniProtKB-ARBA"/>
</dbReference>
<evidence type="ECO:0000256" key="4">
    <source>
        <dbReference type="ARBA" id="ARBA00022777"/>
    </source>
</evidence>
<dbReference type="GO" id="GO:0005829">
    <property type="term" value="C:cytosol"/>
    <property type="evidence" value="ECO:0007669"/>
    <property type="project" value="TreeGrafter"/>
</dbReference>
<dbReference type="Proteomes" id="UP000294412">
    <property type="component" value="Chromosome"/>
</dbReference>
<reference evidence="10 11" key="1">
    <citation type="submission" date="2019-02" db="EMBL/GenBank/DDBJ databases">
        <authorList>
            <person name="Manzano-Marin A."/>
            <person name="Manzano-Marin A."/>
        </authorList>
    </citation>
    <scope>NUCLEOTIDE SEQUENCE [LARGE SCALE GENOMIC DNA]</scope>
    <source>
        <strain evidence="10 11">ErCicuneomaculata</strain>
    </source>
</reference>
<dbReference type="RefSeq" id="WP_157993579.1">
    <property type="nucleotide sequence ID" value="NZ_LR217703.1"/>
</dbReference>
<gene>
    <name evidence="10" type="primary">fruK</name>
    <name evidence="10" type="ORF">ERCICUMA2628_372</name>
</gene>
<dbReference type="PROSITE" id="PS00583">
    <property type="entry name" value="PFKB_KINASES_1"/>
    <property type="match status" value="1"/>
</dbReference>
<sequence>MNKRVATITLNPAYDLVGYADHLQYGNTNLVNTISVHAGGKGINVARILKELGMDVTVFGFLGKQNQDGFQNLFKRTGIINHFHIIEGHTRINVKLTTQNGELTEINFSGLKITKKEWEHFTDESLTFLSQFDMLCISGSLPNGVTLSAFTDWMIQLHKYCPFIVFDSSRDALVAGLKAKPSLIKPNKYELEIWAGRNLPTLSDIITTACALLQQGIENIVVSLGEEGAVWVNSHEVWIAKPPYCNVVSTAGAGDSMVGGLMYGILMEKSTEYTLRLATAIAALAVNQSSVGITDLTELYKMMGRVNLYPYSVQKAGAIS</sequence>
<dbReference type="GO" id="GO:0016052">
    <property type="term" value="P:carbohydrate catabolic process"/>
    <property type="evidence" value="ECO:0007669"/>
    <property type="project" value="UniProtKB-ARBA"/>
</dbReference>
<dbReference type="PANTHER" id="PTHR46566:SF5">
    <property type="entry name" value="1-PHOSPHOFRUCTOKINASE"/>
    <property type="match status" value="1"/>
</dbReference>
<dbReference type="InterPro" id="IPR002173">
    <property type="entry name" value="Carboh/pur_kinase_PfkB_CS"/>
</dbReference>
<dbReference type="GO" id="GO:0005524">
    <property type="term" value="F:ATP binding"/>
    <property type="evidence" value="ECO:0007669"/>
    <property type="project" value="UniProtKB-UniRule"/>
</dbReference>
<organism evidence="10 11">
    <name type="scientific">Candidatus Erwinia haradaeae</name>
    <dbReference type="NCBI Taxonomy" id="1922217"/>
    <lineage>
        <taxon>Bacteria</taxon>
        <taxon>Pseudomonadati</taxon>
        <taxon>Pseudomonadota</taxon>
        <taxon>Gammaproteobacteria</taxon>
        <taxon>Enterobacterales</taxon>
        <taxon>Erwiniaceae</taxon>
        <taxon>Erwinia</taxon>
    </lineage>
</organism>
<dbReference type="NCBIfam" id="TIGR03828">
    <property type="entry name" value="pfkB"/>
    <property type="match status" value="1"/>
</dbReference>
<keyword evidence="5 8" id="KW-0067">ATP-binding</keyword>
<evidence type="ECO:0000256" key="7">
    <source>
        <dbReference type="PIRNR" id="PIRNR000535"/>
    </source>
</evidence>
<evidence type="ECO:0000313" key="10">
    <source>
        <dbReference type="EMBL" id="VFP79828.1"/>
    </source>
</evidence>
<dbReference type="FunFam" id="3.40.1190.20:FF:000001">
    <property type="entry name" value="Phosphofructokinase"/>
    <property type="match status" value="1"/>
</dbReference>
<protein>
    <recommendedName>
        <fullName evidence="7">Phosphofructokinase</fullName>
    </recommendedName>
</protein>
<dbReference type="PANTHER" id="PTHR46566">
    <property type="entry name" value="1-PHOSPHOFRUCTOKINASE-RELATED"/>
    <property type="match status" value="1"/>
</dbReference>
<dbReference type="CDD" id="cd01164">
    <property type="entry name" value="FruK_PfkB_like"/>
    <property type="match status" value="1"/>
</dbReference>
<dbReference type="AlphaFoldDB" id="A0A451D2G1"/>
<dbReference type="NCBIfam" id="TIGR03168">
    <property type="entry name" value="1-PFK"/>
    <property type="match status" value="1"/>
</dbReference>
<dbReference type="InterPro" id="IPR029056">
    <property type="entry name" value="Ribokinase-like"/>
</dbReference>
<evidence type="ECO:0000313" key="11">
    <source>
        <dbReference type="Proteomes" id="UP000294412"/>
    </source>
</evidence>
<dbReference type="Pfam" id="PF00294">
    <property type="entry name" value="PfkB"/>
    <property type="match status" value="1"/>
</dbReference>
<dbReference type="PROSITE" id="PS00584">
    <property type="entry name" value="PFKB_KINASES_2"/>
    <property type="match status" value="1"/>
</dbReference>
<evidence type="ECO:0000256" key="3">
    <source>
        <dbReference type="ARBA" id="ARBA00022741"/>
    </source>
</evidence>
<evidence type="ECO:0000259" key="9">
    <source>
        <dbReference type="Pfam" id="PF00294"/>
    </source>
</evidence>
<evidence type="ECO:0000256" key="5">
    <source>
        <dbReference type="ARBA" id="ARBA00022840"/>
    </source>
</evidence>
<proteinExistence type="inferred from homology"/>
<dbReference type="InterPro" id="IPR011611">
    <property type="entry name" value="PfkB_dom"/>
</dbReference>
<evidence type="ECO:0000256" key="1">
    <source>
        <dbReference type="ARBA" id="ARBA00010688"/>
    </source>
</evidence>
<keyword evidence="4 8" id="KW-0418">Kinase</keyword>
<comment type="similarity">
    <text evidence="1 7 8">Belongs to the carbohydrate kinase PfkB family.</text>
</comment>
<evidence type="ECO:0000256" key="8">
    <source>
        <dbReference type="RuleBase" id="RU369061"/>
    </source>
</evidence>
<dbReference type="OrthoDB" id="9801219at2"/>
<dbReference type="GO" id="GO:0008662">
    <property type="term" value="F:1-phosphofructokinase activity"/>
    <property type="evidence" value="ECO:0007669"/>
    <property type="project" value="UniProtKB-UniRule"/>
</dbReference>
<comment type="function">
    <text evidence="8">Catalyzes the ATP-dependent phosphorylation of fructose-l-phosphate to fructose-l,6-bisphosphate.</text>
</comment>
<dbReference type="InterPro" id="IPR017583">
    <property type="entry name" value="Tagatose/fructose_Pkinase"/>
</dbReference>
<comment type="catalytic activity">
    <reaction evidence="6 8">
        <text>beta-D-fructose 1-phosphate + ATP = beta-D-fructose 1,6-bisphosphate + ADP + H(+)</text>
        <dbReference type="Rhea" id="RHEA:14213"/>
        <dbReference type="ChEBI" id="CHEBI:15378"/>
        <dbReference type="ChEBI" id="CHEBI:30616"/>
        <dbReference type="ChEBI" id="CHEBI:32966"/>
        <dbReference type="ChEBI" id="CHEBI:138881"/>
        <dbReference type="ChEBI" id="CHEBI:456216"/>
        <dbReference type="EC" id="2.7.1.56"/>
    </reaction>
</comment>
<accession>A0A451D2G1</accession>
<dbReference type="InterPro" id="IPR022463">
    <property type="entry name" value="1-PFruKinase"/>
</dbReference>
<keyword evidence="3 8" id="KW-0547">Nucleotide-binding</keyword>